<evidence type="ECO:0000313" key="2">
    <source>
        <dbReference type="Proteomes" id="UP000485058"/>
    </source>
</evidence>
<reference evidence="1 2" key="1">
    <citation type="submission" date="2020-02" db="EMBL/GenBank/DDBJ databases">
        <title>Draft genome sequence of Haematococcus lacustris strain NIES-144.</title>
        <authorList>
            <person name="Morimoto D."/>
            <person name="Nakagawa S."/>
            <person name="Yoshida T."/>
            <person name="Sawayama S."/>
        </authorList>
    </citation>
    <scope>NUCLEOTIDE SEQUENCE [LARGE SCALE GENOMIC DNA]</scope>
    <source>
        <strain evidence="1 2">NIES-144</strain>
    </source>
</reference>
<dbReference type="Gene3D" id="1.10.472.10">
    <property type="entry name" value="Cyclin-like"/>
    <property type="match status" value="1"/>
</dbReference>
<dbReference type="PANTHER" id="PTHR15615">
    <property type="match status" value="1"/>
</dbReference>
<proteinExistence type="predicted"/>
<protein>
    <submittedName>
        <fullName evidence="1">Cyclin</fullName>
    </submittedName>
</protein>
<feature type="non-terminal residue" evidence="1">
    <location>
        <position position="1"/>
    </location>
</feature>
<dbReference type="Proteomes" id="UP000485058">
    <property type="component" value="Unassembled WGS sequence"/>
</dbReference>
<name>A0A699ZGI9_HAELA</name>
<comment type="caution">
    <text evidence="1">The sequence shown here is derived from an EMBL/GenBank/DDBJ whole genome shotgun (WGS) entry which is preliminary data.</text>
</comment>
<dbReference type="Pfam" id="PF08613">
    <property type="entry name" value="Cyclin"/>
    <property type="match status" value="1"/>
</dbReference>
<organism evidence="1 2">
    <name type="scientific">Haematococcus lacustris</name>
    <name type="common">Green alga</name>
    <name type="synonym">Haematococcus pluvialis</name>
    <dbReference type="NCBI Taxonomy" id="44745"/>
    <lineage>
        <taxon>Eukaryota</taxon>
        <taxon>Viridiplantae</taxon>
        <taxon>Chlorophyta</taxon>
        <taxon>core chlorophytes</taxon>
        <taxon>Chlorophyceae</taxon>
        <taxon>CS clade</taxon>
        <taxon>Chlamydomonadales</taxon>
        <taxon>Haematococcaceae</taxon>
        <taxon>Haematococcus</taxon>
    </lineage>
</organism>
<accession>A0A699ZGI9</accession>
<sequence>MELDCLISGEHDWQEEQAARANESCELLTHPEEAPALLKAVAQVLLNAVEKAERVDRLTDNEDVDMATRLTPFHGAQPPAISLYDYLTRIARHAKMSPACFVVALMLIDEACTGTCCLAHPAEGTSAGPNAAHCAQAGAGSACAGSQEL</sequence>
<gene>
    <name evidence="1" type="ORF">HaLaN_10832</name>
</gene>
<dbReference type="AlphaFoldDB" id="A0A699ZGI9"/>
<evidence type="ECO:0000313" key="1">
    <source>
        <dbReference type="EMBL" id="GFH14722.1"/>
    </source>
</evidence>
<dbReference type="GO" id="GO:0019901">
    <property type="term" value="F:protein kinase binding"/>
    <property type="evidence" value="ECO:0007669"/>
    <property type="project" value="InterPro"/>
</dbReference>
<keyword evidence="2" id="KW-1185">Reference proteome</keyword>
<dbReference type="EMBL" id="BLLF01000759">
    <property type="protein sequence ID" value="GFH14722.1"/>
    <property type="molecule type" value="Genomic_DNA"/>
</dbReference>
<dbReference type="PANTHER" id="PTHR15615:SF108">
    <property type="entry name" value="PROTEIN CNPPD1"/>
    <property type="match status" value="1"/>
</dbReference>
<dbReference type="InterPro" id="IPR013922">
    <property type="entry name" value="Cyclin_PHO80-like"/>
</dbReference>